<dbReference type="SUPFAM" id="SSF47336">
    <property type="entry name" value="ACP-like"/>
    <property type="match status" value="1"/>
</dbReference>
<dbReference type="InterPro" id="IPR036736">
    <property type="entry name" value="ACP-like_sf"/>
</dbReference>
<dbReference type="EMBL" id="JADIKJ010000052">
    <property type="protein sequence ID" value="MFK2902258.1"/>
    <property type="molecule type" value="Genomic_DNA"/>
</dbReference>
<dbReference type="SMART" id="SM00823">
    <property type="entry name" value="PKS_PP"/>
    <property type="match status" value="1"/>
</dbReference>
<dbReference type="Gene3D" id="3.40.50.12780">
    <property type="entry name" value="N-terminal domain of ligase-like"/>
    <property type="match status" value="1"/>
</dbReference>
<dbReference type="Pfam" id="PF00550">
    <property type="entry name" value="PP-binding"/>
    <property type="match status" value="1"/>
</dbReference>
<dbReference type="SUPFAM" id="SSF56801">
    <property type="entry name" value="Acetyl-CoA synthetase-like"/>
    <property type="match status" value="1"/>
</dbReference>
<gene>
    <name evidence="4" type="ORF">ISP15_18165</name>
</gene>
<evidence type="ECO:0000256" key="2">
    <source>
        <dbReference type="ARBA" id="ARBA00022553"/>
    </source>
</evidence>
<dbReference type="PANTHER" id="PTHR45527">
    <property type="entry name" value="NONRIBOSOMAL PEPTIDE SYNTHETASE"/>
    <property type="match status" value="1"/>
</dbReference>
<proteinExistence type="predicted"/>
<dbReference type="InterPro" id="IPR009081">
    <property type="entry name" value="PP-bd_ACP"/>
</dbReference>
<dbReference type="InterPro" id="IPR025110">
    <property type="entry name" value="AMP-bd_C"/>
</dbReference>
<dbReference type="Proteomes" id="UP001620461">
    <property type="component" value="Unassembled WGS sequence"/>
</dbReference>
<keyword evidence="5" id="KW-1185">Reference proteome</keyword>
<evidence type="ECO:0000256" key="1">
    <source>
        <dbReference type="ARBA" id="ARBA00022450"/>
    </source>
</evidence>
<feature type="domain" description="Carrier" evidence="3">
    <location>
        <begin position="146"/>
        <end position="221"/>
    </location>
</feature>
<evidence type="ECO:0000313" key="5">
    <source>
        <dbReference type="Proteomes" id="UP001620461"/>
    </source>
</evidence>
<reference evidence="4 5" key="1">
    <citation type="submission" date="2020-10" db="EMBL/GenBank/DDBJ databases">
        <title>Phylogeny of dyella-like bacteria.</title>
        <authorList>
            <person name="Fu J."/>
        </authorList>
    </citation>
    <scope>NUCLEOTIDE SEQUENCE [LARGE SCALE GENOMIC DNA]</scope>
    <source>
        <strain evidence="4 5">JP1</strain>
    </source>
</reference>
<dbReference type="Gene3D" id="1.10.1200.10">
    <property type="entry name" value="ACP-like"/>
    <property type="match status" value="1"/>
</dbReference>
<evidence type="ECO:0000259" key="3">
    <source>
        <dbReference type="PROSITE" id="PS50075"/>
    </source>
</evidence>
<organism evidence="4 5">
    <name type="scientific">Dyella jejuensis</name>
    <dbReference type="NCBI Taxonomy" id="1432009"/>
    <lineage>
        <taxon>Bacteria</taxon>
        <taxon>Pseudomonadati</taxon>
        <taxon>Pseudomonadota</taxon>
        <taxon>Gammaproteobacteria</taxon>
        <taxon>Lysobacterales</taxon>
        <taxon>Rhodanobacteraceae</taxon>
        <taxon>Dyella</taxon>
    </lineage>
</organism>
<feature type="non-terminal residue" evidence="4">
    <location>
        <position position="1"/>
    </location>
</feature>
<accession>A0ABW8JN32</accession>
<dbReference type="Gene3D" id="3.30.300.30">
    <property type="match status" value="1"/>
</dbReference>
<comment type="caution">
    <text evidence="4">The sequence shown here is derived from an EMBL/GenBank/DDBJ whole genome shotgun (WGS) entry which is preliminary data.</text>
</comment>
<dbReference type="Pfam" id="PF13193">
    <property type="entry name" value="AMP-binding_C"/>
    <property type="match status" value="1"/>
</dbReference>
<protein>
    <submittedName>
        <fullName evidence="4">AMP-binding protein</fullName>
    </submittedName>
</protein>
<dbReference type="InterPro" id="IPR020806">
    <property type="entry name" value="PKS_PP-bd"/>
</dbReference>
<dbReference type="InterPro" id="IPR045851">
    <property type="entry name" value="AMP-bd_C_sf"/>
</dbReference>
<dbReference type="PROSITE" id="PS50075">
    <property type="entry name" value="CARRIER"/>
    <property type="match status" value="1"/>
</dbReference>
<keyword evidence="2" id="KW-0597">Phosphoprotein</keyword>
<evidence type="ECO:0000313" key="4">
    <source>
        <dbReference type="EMBL" id="MFK2902258.1"/>
    </source>
</evidence>
<name>A0ABW8JN32_9GAMM</name>
<dbReference type="PANTHER" id="PTHR45527:SF1">
    <property type="entry name" value="FATTY ACID SYNTHASE"/>
    <property type="match status" value="1"/>
</dbReference>
<sequence>AETAERFVTVAGHAGRYYRSGDRVRWNGDGSLEYLGRLDGQVKVRGYRVEPEEVAQALRTEPGVAAAAVIAREGTGGLRLVGYVVADAPVETGWEDDLLERLRVKLPSYMVPAALMRLDQLPTTVNGKLDVRALPQADERRVDHVPPTTPTEILVAEIWGEVLGRSQIDVRDNFFALGGHSLMATRVTAYVAEVFRVQVPLRVFFDGPTTRALAAYLEAELGLKVANAMADAYLKVAAMETSQVLARLKDQQYE</sequence>
<dbReference type="InterPro" id="IPR042099">
    <property type="entry name" value="ANL_N_sf"/>
</dbReference>
<dbReference type="RefSeq" id="WP_404549405.1">
    <property type="nucleotide sequence ID" value="NZ_JADIKJ010000052.1"/>
</dbReference>
<keyword evidence="1" id="KW-0596">Phosphopantetheine</keyword>